<dbReference type="Pfam" id="PF00106">
    <property type="entry name" value="adh_short"/>
    <property type="match status" value="1"/>
</dbReference>
<dbReference type="EC" id="1.1.1.100" evidence="2"/>
<accession>R7SQH0</accession>
<dbReference type="Proteomes" id="UP000053319">
    <property type="component" value="Unassembled WGS sequence"/>
</dbReference>
<dbReference type="InterPro" id="IPR050259">
    <property type="entry name" value="SDR"/>
</dbReference>
<evidence type="ECO:0000313" key="6">
    <source>
        <dbReference type="EMBL" id="EJF58015.1"/>
    </source>
</evidence>
<dbReference type="GO" id="GO:0032787">
    <property type="term" value="P:monocarboxylic acid metabolic process"/>
    <property type="evidence" value="ECO:0007669"/>
    <property type="project" value="UniProtKB-ARBA"/>
</dbReference>
<dbReference type="Gene3D" id="3.40.50.720">
    <property type="entry name" value="NAD(P)-binding Rossmann-like Domain"/>
    <property type="match status" value="1"/>
</dbReference>
<sequence length="263" mass="27860">MSETQAEYPLQGKLALITGCTGGIGQATARAFARNGCSIAVHHSSARSKAKADALVLELIKLAPGVRAAAFEADLSAYDNAQTLCDRVTDILGHPDILFSNHGVTGPRIGPEGDIQNVSAESFEEIWRTNTGTGFVLVQKCLPYMQEKQWGRIIFTSSVAAGTGGVIGPQYASSKSALHGLIHWLSLRYCKEGILTNGVAPALIEEDTDMMANPTDAIRSKIPIGRLGKPDEIASIVLMLATNGYMTNKIIVADGGWTNGGGF</sequence>
<dbReference type="EMBL" id="JH719441">
    <property type="protein sequence ID" value="EJF58015.1"/>
    <property type="molecule type" value="Genomic_DNA"/>
</dbReference>
<dbReference type="InterPro" id="IPR036291">
    <property type="entry name" value="NAD(P)-bd_dom_sf"/>
</dbReference>
<dbReference type="GO" id="GO:0004316">
    <property type="term" value="F:3-oxoacyl-[acyl-carrier-protein] reductase (NADPH) activity"/>
    <property type="evidence" value="ECO:0007669"/>
    <property type="project" value="UniProtKB-EC"/>
</dbReference>
<dbReference type="CDD" id="cd05233">
    <property type="entry name" value="SDR_c"/>
    <property type="match status" value="1"/>
</dbReference>
<dbReference type="HOGENOM" id="CLU_010194_1_3_1"/>
<reference evidence="6 7" key="1">
    <citation type="journal article" date="2012" name="Science">
        <title>The Paleozoic origin of enzymatic lignin decomposition reconstructed from 31 fungal genomes.</title>
        <authorList>
            <person name="Floudas D."/>
            <person name="Binder M."/>
            <person name="Riley R."/>
            <person name="Barry K."/>
            <person name="Blanchette R.A."/>
            <person name="Henrissat B."/>
            <person name="Martinez A.T."/>
            <person name="Otillar R."/>
            <person name="Spatafora J.W."/>
            <person name="Yadav J.S."/>
            <person name="Aerts A."/>
            <person name="Benoit I."/>
            <person name="Boyd A."/>
            <person name="Carlson A."/>
            <person name="Copeland A."/>
            <person name="Coutinho P.M."/>
            <person name="de Vries R.P."/>
            <person name="Ferreira P."/>
            <person name="Findley K."/>
            <person name="Foster B."/>
            <person name="Gaskell J."/>
            <person name="Glotzer D."/>
            <person name="Gorecki P."/>
            <person name="Heitman J."/>
            <person name="Hesse C."/>
            <person name="Hori C."/>
            <person name="Igarashi K."/>
            <person name="Jurgens J.A."/>
            <person name="Kallen N."/>
            <person name="Kersten P."/>
            <person name="Kohler A."/>
            <person name="Kuees U."/>
            <person name="Kumar T.K.A."/>
            <person name="Kuo A."/>
            <person name="LaButti K."/>
            <person name="Larrondo L.F."/>
            <person name="Lindquist E."/>
            <person name="Ling A."/>
            <person name="Lombard V."/>
            <person name="Lucas S."/>
            <person name="Lundell T."/>
            <person name="Martin R."/>
            <person name="McLaughlin D.J."/>
            <person name="Morgenstern I."/>
            <person name="Morin E."/>
            <person name="Murat C."/>
            <person name="Nagy L.G."/>
            <person name="Nolan M."/>
            <person name="Ohm R.A."/>
            <person name="Patyshakuliyeva A."/>
            <person name="Rokas A."/>
            <person name="Ruiz-Duenas F.J."/>
            <person name="Sabat G."/>
            <person name="Salamov A."/>
            <person name="Samejima M."/>
            <person name="Schmutz J."/>
            <person name="Slot J.C."/>
            <person name="St John F."/>
            <person name="Stenlid J."/>
            <person name="Sun H."/>
            <person name="Sun S."/>
            <person name="Syed K."/>
            <person name="Tsang A."/>
            <person name="Wiebenga A."/>
            <person name="Young D."/>
            <person name="Pisabarro A."/>
            <person name="Eastwood D.C."/>
            <person name="Martin F."/>
            <person name="Cullen D."/>
            <person name="Grigoriev I.V."/>
            <person name="Hibbett D.S."/>
        </authorList>
    </citation>
    <scope>NUCLEOTIDE SEQUENCE [LARGE SCALE GENOMIC DNA]</scope>
    <source>
        <strain evidence="6 7">LYAD-421 SS1</strain>
    </source>
</reference>
<name>R7SQH0_DICSQ</name>
<organism evidence="6 7">
    <name type="scientific">Dichomitus squalens (strain LYAD-421)</name>
    <name type="common">Western red white-rot fungus</name>
    <dbReference type="NCBI Taxonomy" id="732165"/>
    <lineage>
        <taxon>Eukaryota</taxon>
        <taxon>Fungi</taxon>
        <taxon>Dikarya</taxon>
        <taxon>Basidiomycota</taxon>
        <taxon>Agaricomycotina</taxon>
        <taxon>Agaricomycetes</taxon>
        <taxon>Polyporales</taxon>
        <taxon>Polyporaceae</taxon>
        <taxon>Dichomitus</taxon>
    </lineage>
</organism>
<dbReference type="PANTHER" id="PTHR42879:SF2">
    <property type="entry name" value="3-OXOACYL-[ACYL-CARRIER-PROTEIN] REDUCTASE FABG"/>
    <property type="match status" value="1"/>
</dbReference>
<gene>
    <name evidence="6" type="ORF">DICSQDRAFT_67921</name>
</gene>
<dbReference type="GeneID" id="18843555"/>
<evidence type="ECO:0000256" key="1">
    <source>
        <dbReference type="ARBA" id="ARBA00006484"/>
    </source>
</evidence>
<dbReference type="InterPro" id="IPR002347">
    <property type="entry name" value="SDR_fam"/>
</dbReference>
<evidence type="ECO:0000256" key="5">
    <source>
        <dbReference type="ARBA" id="ARBA00048508"/>
    </source>
</evidence>
<dbReference type="OMA" id="QLCIPHM"/>
<dbReference type="InterPro" id="IPR020904">
    <property type="entry name" value="Sc_DH/Rdtase_CS"/>
</dbReference>
<comment type="similarity">
    <text evidence="1">Belongs to the short-chain dehydrogenases/reductases (SDR) family.</text>
</comment>
<dbReference type="SUPFAM" id="SSF51735">
    <property type="entry name" value="NAD(P)-binding Rossmann-fold domains"/>
    <property type="match status" value="1"/>
</dbReference>
<dbReference type="AlphaFoldDB" id="R7SQH0"/>
<keyword evidence="3" id="KW-0521">NADP</keyword>
<dbReference type="PROSITE" id="PS00061">
    <property type="entry name" value="ADH_SHORT"/>
    <property type="match status" value="1"/>
</dbReference>
<keyword evidence="4" id="KW-0560">Oxidoreductase</keyword>
<evidence type="ECO:0000256" key="4">
    <source>
        <dbReference type="ARBA" id="ARBA00023002"/>
    </source>
</evidence>
<dbReference type="OrthoDB" id="1888931at2759"/>
<protein>
    <recommendedName>
        <fullName evidence="2">3-oxoacyl-[acyl-carrier-protein] reductase</fullName>
        <ecNumber evidence="2">1.1.1.100</ecNumber>
    </recommendedName>
</protein>
<comment type="catalytic activity">
    <reaction evidence="5">
        <text>a (3R)-hydroxyacyl-[ACP] + NADP(+) = a 3-oxoacyl-[ACP] + NADPH + H(+)</text>
        <dbReference type="Rhea" id="RHEA:17397"/>
        <dbReference type="Rhea" id="RHEA-COMP:9916"/>
        <dbReference type="Rhea" id="RHEA-COMP:9945"/>
        <dbReference type="ChEBI" id="CHEBI:15378"/>
        <dbReference type="ChEBI" id="CHEBI:57783"/>
        <dbReference type="ChEBI" id="CHEBI:58349"/>
        <dbReference type="ChEBI" id="CHEBI:78776"/>
        <dbReference type="ChEBI" id="CHEBI:78827"/>
        <dbReference type="EC" id="1.1.1.100"/>
    </reaction>
</comment>
<proteinExistence type="inferred from homology"/>
<evidence type="ECO:0000313" key="7">
    <source>
        <dbReference type="Proteomes" id="UP000053319"/>
    </source>
</evidence>
<dbReference type="PANTHER" id="PTHR42879">
    <property type="entry name" value="3-OXOACYL-(ACYL-CARRIER-PROTEIN) REDUCTASE"/>
    <property type="match status" value="1"/>
</dbReference>
<evidence type="ECO:0000256" key="2">
    <source>
        <dbReference type="ARBA" id="ARBA00012948"/>
    </source>
</evidence>
<dbReference type="PRINTS" id="PR00081">
    <property type="entry name" value="GDHRDH"/>
</dbReference>
<dbReference type="RefSeq" id="XP_007369263.1">
    <property type="nucleotide sequence ID" value="XM_007369201.1"/>
</dbReference>
<dbReference type="FunFam" id="3.40.50.720:FF:000173">
    <property type="entry name" value="3-oxoacyl-[acyl-carrier protein] reductase"/>
    <property type="match status" value="1"/>
</dbReference>
<evidence type="ECO:0000256" key="3">
    <source>
        <dbReference type="ARBA" id="ARBA00022857"/>
    </source>
</evidence>
<dbReference type="KEGG" id="dsq:DICSQDRAFT_67921"/>